<dbReference type="NCBIfam" id="TIGR02872">
    <property type="entry name" value="spore_ytvI"/>
    <property type="match status" value="1"/>
</dbReference>
<comment type="caution">
    <text evidence="7">The sequence shown here is derived from an EMBL/GenBank/DDBJ whole genome shotgun (WGS) entry which is preliminary data.</text>
</comment>
<dbReference type="Proteomes" id="UP001652431">
    <property type="component" value="Unassembled WGS sequence"/>
</dbReference>
<organism evidence="7 8">
    <name type="scientific">Dorea acetigenes</name>
    <dbReference type="NCBI Taxonomy" id="2981787"/>
    <lineage>
        <taxon>Bacteria</taxon>
        <taxon>Bacillati</taxon>
        <taxon>Bacillota</taxon>
        <taxon>Clostridia</taxon>
        <taxon>Lachnospirales</taxon>
        <taxon>Lachnospiraceae</taxon>
        <taxon>Dorea</taxon>
    </lineage>
</organism>
<dbReference type="InterPro" id="IPR002549">
    <property type="entry name" value="AI-2E-like"/>
</dbReference>
<dbReference type="PANTHER" id="PTHR21716">
    <property type="entry name" value="TRANSMEMBRANE PROTEIN"/>
    <property type="match status" value="1"/>
</dbReference>
<protein>
    <submittedName>
        <fullName evidence="7">Sporulation integral membrane protein YtvI</fullName>
    </submittedName>
</protein>
<feature type="transmembrane region" description="Helical" evidence="6">
    <location>
        <begin position="256"/>
        <end position="281"/>
    </location>
</feature>
<keyword evidence="3 6" id="KW-0812">Transmembrane</keyword>
<comment type="similarity">
    <text evidence="2">Belongs to the autoinducer-2 exporter (AI-2E) (TC 2.A.86) family.</text>
</comment>
<feature type="transmembrane region" description="Helical" evidence="6">
    <location>
        <begin position="293"/>
        <end position="310"/>
    </location>
</feature>
<evidence type="ECO:0000256" key="6">
    <source>
        <dbReference type="SAM" id="Phobius"/>
    </source>
</evidence>
<gene>
    <name evidence="7" type="primary">ytvI</name>
    <name evidence="7" type="ORF">OCV99_01485</name>
</gene>
<sequence>MQMNVRERLQDNRPYWKVIVSLAFSLIGTILFIYIGIWALSFFMPFVIGWFLAFVASPLVLWLEKRLKIVKKLSSAIVVILVLVGCVALIYFAGSKLWNEVSSLIRNFPELYQDLEKGLTEISGKGSQFFKLLPEGVQNGFQTMAANLDKTAGDLIAGISEPTVEAAGNFAKGIPSILVSTIVTIISAYFFISDREAVLIWAKKISPEPIVKRMTMVMDNLKYAVGGYLKAQFKIMGVVFLILLLGFSVMRIHFSILLAMGIAFLDFLPFFGTGTALLPWALYKLLVGDYRTMAGLIIIYAVTQIVRQIIQPKLVGDSMGMNPLFTLVLLYVGYKAGSVLGMILAVPIGMIIVNLYKAGAFDYILDDVKILAEGVLSLRVKK</sequence>
<proteinExistence type="inferred from homology"/>
<reference evidence="7 8" key="1">
    <citation type="journal article" date="2021" name="ISME Commun">
        <title>Automated analysis of genomic sequences facilitates high-throughput and comprehensive description of bacteria.</title>
        <authorList>
            <person name="Hitch T.C.A."/>
        </authorList>
    </citation>
    <scope>NUCLEOTIDE SEQUENCE [LARGE SCALE GENOMIC DNA]</scope>
    <source>
        <strain evidence="7 8">Sanger_03</strain>
    </source>
</reference>
<feature type="transmembrane region" description="Helical" evidence="6">
    <location>
        <begin position="75"/>
        <end position="94"/>
    </location>
</feature>
<feature type="transmembrane region" description="Helical" evidence="6">
    <location>
        <begin position="43"/>
        <end position="63"/>
    </location>
</feature>
<comment type="subcellular location">
    <subcellularLocation>
        <location evidence="1">Membrane</location>
        <topology evidence="1">Multi-pass membrane protein</topology>
    </subcellularLocation>
</comment>
<evidence type="ECO:0000256" key="5">
    <source>
        <dbReference type="ARBA" id="ARBA00023136"/>
    </source>
</evidence>
<keyword evidence="5 6" id="KW-0472">Membrane</keyword>
<dbReference type="InterPro" id="IPR014227">
    <property type="entry name" value="YtvI-like"/>
</dbReference>
<feature type="transmembrane region" description="Helical" evidence="6">
    <location>
        <begin position="173"/>
        <end position="192"/>
    </location>
</feature>
<evidence type="ECO:0000313" key="8">
    <source>
        <dbReference type="Proteomes" id="UP001652431"/>
    </source>
</evidence>
<feature type="transmembrane region" description="Helical" evidence="6">
    <location>
        <begin position="330"/>
        <end position="356"/>
    </location>
</feature>
<dbReference type="PANTHER" id="PTHR21716:SF68">
    <property type="entry name" value="TRANSPORT PROTEIN YTVI-RELATED"/>
    <property type="match status" value="1"/>
</dbReference>
<evidence type="ECO:0000256" key="4">
    <source>
        <dbReference type="ARBA" id="ARBA00022989"/>
    </source>
</evidence>
<feature type="transmembrane region" description="Helical" evidence="6">
    <location>
        <begin position="231"/>
        <end position="250"/>
    </location>
</feature>
<keyword evidence="8" id="KW-1185">Reference proteome</keyword>
<evidence type="ECO:0000256" key="2">
    <source>
        <dbReference type="ARBA" id="ARBA00009773"/>
    </source>
</evidence>
<evidence type="ECO:0000256" key="3">
    <source>
        <dbReference type="ARBA" id="ARBA00022692"/>
    </source>
</evidence>
<evidence type="ECO:0000313" key="7">
    <source>
        <dbReference type="EMBL" id="MCU6685238.1"/>
    </source>
</evidence>
<dbReference type="EMBL" id="JAOQJU010000001">
    <property type="protein sequence ID" value="MCU6685238.1"/>
    <property type="molecule type" value="Genomic_DNA"/>
</dbReference>
<feature type="transmembrane region" description="Helical" evidence="6">
    <location>
        <begin position="15"/>
        <end position="37"/>
    </location>
</feature>
<name>A0ABT2RIL7_9FIRM</name>
<evidence type="ECO:0000256" key="1">
    <source>
        <dbReference type="ARBA" id="ARBA00004141"/>
    </source>
</evidence>
<keyword evidence="4 6" id="KW-1133">Transmembrane helix</keyword>
<accession>A0ABT2RIL7</accession>
<dbReference type="RefSeq" id="WP_158367467.1">
    <property type="nucleotide sequence ID" value="NZ_JAOQJU010000001.1"/>
</dbReference>
<dbReference type="Pfam" id="PF01594">
    <property type="entry name" value="AI-2E_transport"/>
    <property type="match status" value="1"/>
</dbReference>